<evidence type="ECO:0000313" key="3">
    <source>
        <dbReference type="Proteomes" id="UP001348817"/>
    </source>
</evidence>
<name>A0AAU9CJ09_9BACT</name>
<dbReference type="AlphaFoldDB" id="A0AAU9CJ09"/>
<dbReference type="Proteomes" id="UP001348817">
    <property type="component" value="Chromosome"/>
</dbReference>
<accession>A0AAU9CJ09</accession>
<sequence>MSQLNITHRARIFLGIREGKTDAEIARVIGFHRSTVGREIQRNGGREGYDLWKAQGARDRRQGLAVLGRMLFGGGVPFNSRLRKRDLKYAYFSYAHIHWYDFDQDRFFRKSETWRHQPYVRRRSVSVFFGFPKSGRMSLGSLEKEQGADKSIRRVEWNDVGLEWLADRVILSSLVPEKRGRMANCVFLVANGQLSA</sequence>
<dbReference type="InterPro" id="IPR025246">
    <property type="entry name" value="IS30-like_HTH"/>
</dbReference>
<keyword evidence="3" id="KW-1185">Reference proteome</keyword>
<feature type="domain" description="Transposase IS30-like HTH" evidence="1">
    <location>
        <begin position="3"/>
        <end position="43"/>
    </location>
</feature>
<dbReference type="EMBL" id="AP025314">
    <property type="protein sequence ID" value="BDD09290.1"/>
    <property type="molecule type" value="Genomic_DNA"/>
</dbReference>
<gene>
    <name evidence="2" type="ORF">FUAX_17220</name>
</gene>
<evidence type="ECO:0000313" key="2">
    <source>
        <dbReference type="EMBL" id="BDD09290.1"/>
    </source>
</evidence>
<proteinExistence type="predicted"/>
<dbReference type="KEGG" id="fax:FUAX_17220"/>
<reference evidence="2 3" key="1">
    <citation type="submission" date="2021-12" db="EMBL/GenBank/DDBJ databases">
        <title>Genome sequencing of bacteria with rrn-lacking chromosome and rrn-plasmid.</title>
        <authorList>
            <person name="Anda M."/>
            <person name="Iwasaki W."/>
        </authorList>
    </citation>
    <scope>NUCLEOTIDE SEQUENCE [LARGE SCALE GENOMIC DNA]</scope>
    <source>
        <strain evidence="2 3">DSM 100852</strain>
    </source>
</reference>
<dbReference type="Pfam" id="PF13936">
    <property type="entry name" value="HTH_38"/>
    <property type="match status" value="1"/>
</dbReference>
<evidence type="ECO:0000259" key="1">
    <source>
        <dbReference type="Pfam" id="PF13936"/>
    </source>
</evidence>
<protein>
    <recommendedName>
        <fullName evidence="1">Transposase IS30-like HTH domain-containing protein</fullName>
    </recommendedName>
</protein>
<organism evidence="2 3">
    <name type="scientific">Fulvitalea axinellae</name>
    <dbReference type="NCBI Taxonomy" id="1182444"/>
    <lineage>
        <taxon>Bacteria</taxon>
        <taxon>Pseudomonadati</taxon>
        <taxon>Bacteroidota</taxon>
        <taxon>Cytophagia</taxon>
        <taxon>Cytophagales</taxon>
        <taxon>Persicobacteraceae</taxon>
        <taxon>Fulvitalea</taxon>
    </lineage>
</organism>
<dbReference type="RefSeq" id="WP_338394500.1">
    <property type="nucleotide sequence ID" value="NZ_AP025314.1"/>
</dbReference>